<comment type="caution">
    <text evidence="1">The sequence shown here is derived from an EMBL/GenBank/DDBJ whole genome shotgun (WGS) entry which is preliminary data.</text>
</comment>
<dbReference type="InterPro" id="IPR017946">
    <property type="entry name" value="PLC-like_Pdiesterase_TIM-brl"/>
</dbReference>
<organism evidence="1 2">
    <name type="scientific">Nocardioides fonticola</name>
    <dbReference type="NCBI Taxonomy" id="450363"/>
    <lineage>
        <taxon>Bacteria</taxon>
        <taxon>Bacillati</taxon>
        <taxon>Actinomycetota</taxon>
        <taxon>Actinomycetes</taxon>
        <taxon>Propionibacteriales</taxon>
        <taxon>Nocardioidaceae</taxon>
        <taxon>Nocardioides</taxon>
    </lineage>
</organism>
<sequence length="232" mass="25518">MRAARGRVLVSAHRCNDRALIERAIDLGADYVEFDLVREGDAVVVAHDPGSSGTIGYPDVLALLAASACGVHLDLKFGTATHALEVEVVEAALAAVGVERLVVTTGRERVIRHLRDWADTRGQPLRLGLSLGTDTAGRPWRERWRVLRSELFPASRLAACGADVVVAHWSLAALTLRGYCRRHRVPLLVWTVDSPRALAYWLRPGRAWMVTTNRPAQALHQRPAPSRGRQHA</sequence>
<evidence type="ECO:0000313" key="2">
    <source>
        <dbReference type="Proteomes" id="UP001501495"/>
    </source>
</evidence>
<evidence type="ECO:0000313" key="1">
    <source>
        <dbReference type="EMBL" id="GAA4126015.1"/>
    </source>
</evidence>
<dbReference type="EMBL" id="BAAAZH010000028">
    <property type="protein sequence ID" value="GAA4126015.1"/>
    <property type="molecule type" value="Genomic_DNA"/>
</dbReference>
<dbReference type="CDD" id="cd08556">
    <property type="entry name" value="GDPD"/>
    <property type="match status" value="1"/>
</dbReference>
<dbReference type="Gene3D" id="3.20.20.190">
    <property type="entry name" value="Phosphatidylinositol (PI) phosphodiesterase"/>
    <property type="match status" value="1"/>
</dbReference>
<proteinExistence type="predicted"/>
<gene>
    <name evidence="1" type="ORF">GCM10022215_35010</name>
</gene>
<accession>A0ABP7XUH9</accession>
<evidence type="ECO:0008006" key="3">
    <source>
        <dbReference type="Google" id="ProtNLM"/>
    </source>
</evidence>
<reference evidence="2" key="1">
    <citation type="journal article" date="2019" name="Int. J. Syst. Evol. Microbiol.">
        <title>The Global Catalogue of Microorganisms (GCM) 10K type strain sequencing project: providing services to taxonomists for standard genome sequencing and annotation.</title>
        <authorList>
            <consortium name="The Broad Institute Genomics Platform"/>
            <consortium name="The Broad Institute Genome Sequencing Center for Infectious Disease"/>
            <person name="Wu L."/>
            <person name="Ma J."/>
        </authorList>
    </citation>
    <scope>NUCLEOTIDE SEQUENCE [LARGE SCALE GENOMIC DNA]</scope>
    <source>
        <strain evidence="2">JCM 16703</strain>
    </source>
</reference>
<keyword evidence="2" id="KW-1185">Reference proteome</keyword>
<name>A0ABP7XUH9_9ACTN</name>
<dbReference type="SUPFAM" id="SSF51695">
    <property type="entry name" value="PLC-like phosphodiesterases"/>
    <property type="match status" value="1"/>
</dbReference>
<protein>
    <recommendedName>
        <fullName evidence="3">Glycerophosphodiester phosphodiesterase</fullName>
    </recommendedName>
</protein>
<dbReference type="RefSeq" id="WP_344734761.1">
    <property type="nucleotide sequence ID" value="NZ_BAAAZH010000028.1"/>
</dbReference>
<dbReference type="Proteomes" id="UP001501495">
    <property type="component" value="Unassembled WGS sequence"/>
</dbReference>